<dbReference type="PANTHER" id="PTHR11552">
    <property type="entry name" value="GLUCOSE-METHANOL-CHOLINE GMC OXIDOREDUCTASE"/>
    <property type="match status" value="1"/>
</dbReference>
<proteinExistence type="inferred from homology"/>
<feature type="region of interest" description="Disordered" evidence="7">
    <location>
        <begin position="34"/>
        <end position="57"/>
    </location>
</feature>
<dbReference type="PANTHER" id="PTHR11552:SF147">
    <property type="entry name" value="CHOLINE DEHYDROGENASE, MITOCHONDRIAL"/>
    <property type="match status" value="1"/>
</dbReference>
<dbReference type="PIRSF" id="PIRSF000137">
    <property type="entry name" value="Alcohol_oxidase"/>
    <property type="match status" value="1"/>
</dbReference>
<feature type="binding site" evidence="5">
    <location>
        <position position="436"/>
    </location>
    <ligand>
        <name>substrate</name>
    </ligand>
</feature>
<dbReference type="RefSeq" id="WP_170251939.1">
    <property type="nucleotide sequence ID" value="NZ_BHZD01000001.1"/>
</dbReference>
<dbReference type="InterPro" id="IPR012132">
    <property type="entry name" value="GMC_OxRdtase"/>
</dbReference>
<name>A0A401WCK2_STREY</name>
<evidence type="ECO:0000256" key="7">
    <source>
        <dbReference type="SAM" id="MobiDB-lite"/>
    </source>
</evidence>
<dbReference type="Pfam" id="PF00732">
    <property type="entry name" value="GMC_oxred_N"/>
    <property type="match status" value="1"/>
</dbReference>
<comment type="cofactor">
    <cofactor evidence="1 5">
        <name>FAD</name>
        <dbReference type="ChEBI" id="CHEBI:57692"/>
    </cofactor>
</comment>
<comment type="similarity">
    <text evidence="2 6">Belongs to the GMC oxidoreductase family.</text>
</comment>
<dbReference type="Proteomes" id="UP000286746">
    <property type="component" value="Unassembled WGS sequence"/>
</dbReference>
<evidence type="ECO:0000259" key="9">
    <source>
        <dbReference type="PROSITE" id="PS00624"/>
    </source>
</evidence>
<evidence type="ECO:0000256" key="1">
    <source>
        <dbReference type="ARBA" id="ARBA00001974"/>
    </source>
</evidence>
<dbReference type="Gene3D" id="3.50.50.60">
    <property type="entry name" value="FAD/NAD(P)-binding domain"/>
    <property type="match status" value="1"/>
</dbReference>
<dbReference type="InterPro" id="IPR007867">
    <property type="entry name" value="GMC_OxRtase_C"/>
</dbReference>
<dbReference type="SUPFAM" id="SSF51905">
    <property type="entry name" value="FAD/NAD(P)-binding domain"/>
    <property type="match status" value="1"/>
</dbReference>
<dbReference type="GO" id="GO:0050660">
    <property type="term" value="F:flavin adenine dinucleotide binding"/>
    <property type="evidence" value="ECO:0007669"/>
    <property type="project" value="InterPro"/>
</dbReference>
<evidence type="ECO:0000259" key="8">
    <source>
        <dbReference type="PROSITE" id="PS00623"/>
    </source>
</evidence>
<dbReference type="Pfam" id="PF05199">
    <property type="entry name" value="GMC_oxred_C"/>
    <property type="match status" value="1"/>
</dbReference>
<gene>
    <name evidence="10" type="primary">betA</name>
    <name evidence="10" type="ORF">GKJPGBOP_06789</name>
</gene>
<evidence type="ECO:0000313" key="11">
    <source>
        <dbReference type="Proteomes" id="UP000286746"/>
    </source>
</evidence>
<sequence length="498" mass="51991">MDAWDVIVVGAGSAGGVLADRLTEDPGRSVLLLEAGPDHGSSPDGLPDDVATSPAATHSHDWGYVSEPGALGRTVALPRGKLVGGSSAINSAIALRGHPRDYDAWAAQGNDGWSFADFLPSLRRVERDLDAGPPWHGTDGPVPVRRYGTDETNRWQRAFHHACTALGHPPVADHNAPGARGVGPVPVNRIGGVRQSTALTYLARARDRSNLTVRGDVLVDRVVLRDGRAVGVQLADPARTVLPAHRVVLAAGAYGSPPILLRSGIGPADHLHGLGIPVTADLPGVGENLRDHPAVTLRYATGAPPPGPRDPVLQTFLTCDLSGGDGPPDLQVFPSGPETDEDGTTVLTFWVALLRPSSCGRLRLRCADPRDAPRIDVGFLRDPEDTRRMVTGMRLARSLARTAPLSGLLREERAPGPAVTTDAQLAEALRQTVSGYQHAAGTCRMGPAADPGAVVSATGAVHGVDALHVVDASVMPTLPAANTNLTAMAIAEHCAHGL</sequence>
<comment type="caution">
    <text evidence="10">The sequence shown here is derived from an EMBL/GenBank/DDBJ whole genome shotgun (WGS) entry which is preliminary data.</text>
</comment>
<dbReference type="Gene3D" id="3.30.410.40">
    <property type="match status" value="1"/>
</dbReference>
<organism evidence="10 11">
    <name type="scientific">Streptomyces paromomycinus</name>
    <name type="common">Streptomyces rimosus subsp. paromomycinus</name>
    <dbReference type="NCBI Taxonomy" id="92743"/>
    <lineage>
        <taxon>Bacteria</taxon>
        <taxon>Bacillati</taxon>
        <taxon>Actinomycetota</taxon>
        <taxon>Actinomycetes</taxon>
        <taxon>Kitasatosporales</taxon>
        <taxon>Streptomycetaceae</taxon>
        <taxon>Streptomyces</taxon>
    </lineage>
</organism>
<feature type="binding site" evidence="5">
    <location>
        <position position="219"/>
    </location>
    <ligand>
        <name>FAD</name>
        <dbReference type="ChEBI" id="CHEBI:57692"/>
    </ligand>
</feature>
<evidence type="ECO:0000313" key="10">
    <source>
        <dbReference type="EMBL" id="GCD47032.1"/>
    </source>
</evidence>
<dbReference type="PROSITE" id="PS00623">
    <property type="entry name" value="GMC_OXRED_1"/>
    <property type="match status" value="1"/>
</dbReference>
<feature type="domain" description="Glucose-methanol-choline oxidoreductase N-terminal" evidence="8">
    <location>
        <begin position="80"/>
        <end position="103"/>
    </location>
</feature>
<evidence type="ECO:0000256" key="3">
    <source>
        <dbReference type="ARBA" id="ARBA00022630"/>
    </source>
</evidence>
<dbReference type="AlphaFoldDB" id="A0A401WCK2"/>
<dbReference type="GO" id="GO:0016614">
    <property type="term" value="F:oxidoreductase activity, acting on CH-OH group of donors"/>
    <property type="evidence" value="ECO:0007669"/>
    <property type="project" value="InterPro"/>
</dbReference>
<accession>A0A401WCK2</accession>
<dbReference type="EMBL" id="BHZD01000001">
    <property type="protein sequence ID" value="GCD47032.1"/>
    <property type="molecule type" value="Genomic_DNA"/>
</dbReference>
<keyword evidence="11" id="KW-1185">Reference proteome</keyword>
<dbReference type="PROSITE" id="PS00624">
    <property type="entry name" value="GMC_OXRED_2"/>
    <property type="match status" value="1"/>
</dbReference>
<dbReference type="InterPro" id="IPR036188">
    <property type="entry name" value="FAD/NAD-bd_sf"/>
</dbReference>
<evidence type="ECO:0000256" key="4">
    <source>
        <dbReference type="ARBA" id="ARBA00022827"/>
    </source>
</evidence>
<protein>
    <submittedName>
        <fullName evidence="10">Choline dehydrogenase</fullName>
    </submittedName>
</protein>
<dbReference type="InterPro" id="IPR000172">
    <property type="entry name" value="GMC_OxRdtase_N"/>
</dbReference>
<evidence type="ECO:0000256" key="6">
    <source>
        <dbReference type="RuleBase" id="RU003968"/>
    </source>
</evidence>
<keyword evidence="4 5" id="KW-0274">FAD</keyword>
<keyword evidence="3 6" id="KW-0285">Flavoprotein</keyword>
<evidence type="ECO:0000256" key="5">
    <source>
        <dbReference type="PIRSR" id="PIRSR000137-2"/>
    </source>
</evidence>
<reference evidence="10 11" key="1">
    <citation type="submission" date="2018-11" db="EMBL/GenBank/DDBJ databases">
        <title>Whole genome sequence of Streptomyces paromomycinus NBRC 15454(T).</title>
        <authorList>
            <person name="Komaki H."/>
            <person name="Tamura T."/>
        </authorList>
    </citation>
    <scope>NUCLEOTIDE SEQUENCE [LARGE SCALE GENOMIC DNA]</scope>
    <source>
        <strain evidence="10 11">NBRC 15454</strain>
    </source>
</reference>
<dbReference type="SUPFAM" id="SSF54373">
    <property type="entry name" value="FAD-linked reductases, C-terminal domain"/>
    <property type="match status" value="1"/>
</dbReference>
<feature type="domain" description="Glucose-methanol-choline oxidoreductase N-terminal" evidence="9">
    <location>
        <begin position="252"/>
        <end position="266"/>
    </location>
</feature>
<evidence type="ECO:0000256" key="2">
    <source>
        <dbReference type="ARBA" id="ARBA00010790"/>
    </source>
</evidence>